<protein>
    <submittedName>
        <fullName evidence="1">Uncharacterized protein</fullName>
    </submittedName>
</protein>
<keyword evidence="2" id="KW-1185">Reference proteome</keyword>
<evidence type="ECO:0000313" key="1">
    <source>
        <dbReference type="EMBL" id="MYN39786.1"/>
    </source>
</evidence>
<organism evidence="1 2">
    <name type="scientific">Duganella margarita</name>
    <dbReference type="NCBI Taxonomy" id="2692170"/>
    <lineage>
        <taxon>Bacteria</taxon>
        <taxon>Pseudomonadati</taxon>
        <taxon>Pseudomonadota</taxon>
        <taxon>Betaproteobacteria</taxon>
        <taxon>Burkholderiales</taxon>
        <taxon>Oxalobacteraceae</taxon>
        <taxon>Telluria group</taxon>
        <taxon>Duganella</taxon>
    </lineage>
</organism>
<evidence type="ECO:0000313" key="2">
    <source>
        <dbReference type="Proteomes" id="UP000466332"/>
    </source>
</evidence>
<comment type="caution">
    <text evidence="1">The sequence shown here is derived from an EMBL/GenBank/DDBJ whole genome shotgun (WGS) entry which is preliminary data.</text>
</comment>
<sequence length="301" mass="32232">MTISYQTYVPNEADIPNGEQSSSGINYVSGGVAITFNKDSATATSTTATSVSTSELSVFEDGDWRQTARTPSGSPTNLIEGKTIVRLNGVEAPIDSFVRSGILLKSGDNYTLPNAPQPEQQVQEQYNPDAATMPPEIEQAANDALAPFEQGTYDAAIANSVALAVGDMDMSEMTAGIVRRSGMDPADVEQRAQFVVSAFQAQADSYLSKQGLDASDLPAFYEWCRSSRNKAALKEAVQRQVYHHDMAAYKPLVTKYMNDNAPDAATLRANGFDVRSTAKGDVVFVSGVWMAVEAAAKAGMI</sequence>
<dbReference type="Proteomes" id="UP000466332">
    <property type="component" value="Unassembled WGS sequence"/>
</dbReference>
<name>A0ABW9WFX5_9BURK</name>
<reference evidence="1 2" key="1">
    <citation type="submission" date="2019-12" db="EMBL/GenBank/DDBJ databases">
        <title>Novel species isolated from a subtropical stream in China.</title>
        <authorList>
            <person name="Lu H."/>
        </authorList>
    </citation>
    <scope>NUCLEOTIDE SEQUENCE [LARGE SCALE GENOMIC DNA]</scope>
    <source>
        <strain evidence="1 2">FT109W</strain>
    </source>
</reference>
<proteinExistence type="predicted"/>
<accession>A0ABW9WFX5</accession>
<dbReference type="EMBL" id="WWCS01000005">
    <property type="protein sequence ID" value="MYN39786.1"/>
    <property type="molecule type" value="Genomic_DNA"/>
</dbReference>
<gene>
    <name evidence="1" type="ORF">GTP55_10415</name>
</gene>
<dbReference type="RefSeq" id="WP_161044852.1">
    <property type="nucleotide sequence ID" value="NZ_WWCS01000005.1"/>
</dbReference>